<name>A0A0F9Y0V2_9ZZZZ</name>
<dbReference type="EMBL" id="LAZR01000019">
    <property type="protein sequence ID" value="KKO05452.1"/>
    <property type="molecule type" value="Genomic_DNA"/>
</dbReference>
<organism evidence="2">
    <name type="scientific">marine sediment metagenome</name>
    <dbReference type="NCBI Taxonomy" id="412755"/>
    <lineage>
        <taxon>unclassified sequences</taxon>
        <taxon>metagenomes</taxon>
        <taxon>ecological metagenomes</taxon>
    </lineage>
</organism>
<dbReference type="SUPFAM" id="SSF53300">
    <property type="entry name" value="vWA-like"/>
    <property type="match status" value="1"/>
</dbReference>
<proteinExistence type="predicted"/>
<evidence type="ECO:0000313" key="2">
    <source>
        <dbReference type="EMBL" id="KKO05452.1"/>
    </source>
</evidence>
<reference evidence="2" key="1">
    <citation type="journal article" date="2015" name="Nature">
        <title>Complex archaea that bridge the gap between prokaryotes and eukaryotes.</title>
        <authorList>
            <person name="Spang A."/>
            <person name="Saw J.H."/>
            <person name="Jorgensen S.L."/>
            <person name="Zaremba-Niedzwiedzka K."/>
            <person name="Martijn J."/>
            <person name="Lind A.E."/>
            <person name="van Eijk R."/>
            <person name="Schleper C."/>
            <person name="Guy L."/>
            <person name="Ettema T.J."/>
        </authorList>
    </citation>
    <scope>NUCLEOTIDE SEQUENCE</scope>
</reference>
<accession>A0A0F9Y0V2</accession>
<feature type="region of interest" description="Disordered" evidence="1">
    <location>
        <begin position="1"/>
        <end position="25"/>
    </location>
</feature>
<gene>
    <name evidence="2" type="ORF">LCGC14_0077240</name>
</gene>
<protein>
    <recommendedName>
        <fullName evidence="3">VWFA domain-containing protein</fullName>
    </recommendedName>
</protein>
<dbReference type="InterPro" id="IPR036465">
    <property type="entry name" value="vWFA_dom_sf"/>
</dbReference>
<comment type="caution">
    <text evidence="2">The sequence shown here is derived from an EMBL/GenBank/DDBJ whole genome shotgun (WGS) entry which is preliminary data.</text>
</comment>
<sequence>MKDIEKMFNPKANADTKPDAGNQSVASRPELDAFLQKVAAMPPVQTGNAAGRLVFALDATASREATWDQAMQLQAEMFSSAQSLGGLQVQLCYFRGITEFYASEWYLETAPLLSRMTGIRCQAGITKIGRLLDHVKAETRQSRIHAVVYIGDCMEENMDVLCQRAGELGLLNVPLFLFQEGNEATARRCFVEMARLSGGAYSPFDRDSADQLRDLLKAVAVYASGGLKALQDFSKKAHPAVKLLGHQLSR</sequence>
<dbReference type="AlphaFoldDB" id="A0A0F9Y0V2"/>
<evidence type="ECO:0000256" key="1">
    <source>
        <dbReference type="SAM" id="MobiDB-lite"/>
    </source>
</evidence>
<evidence type="ECO:0008006" key="3">
    <source>
        <dbReference type="Google" id="ProtNLM"/>
    </source>
</evidence>
<feature type="compositionally biased region" description="Basic and acidic residues" evidence="1">
    <location>
        <begin position="1"/>
        <end position="18"/>
    </location>
</feature>